<feature type="compositionally biased region" description="Polar residues" evidence="19">
    <location>
        <begin position="308"/>
        <end position="318"/>
    </location>
</feature>
<organism evidence="21 22">
    <name type="scientific">Sarcophilus harrisii</name>
    <name type="common">Tasmanian devil</name>
    <name type="synonym">Sarcophilus laniarius</name>
    <dbReference type="NCBI Taxonomy" id="9305"/>
    <lineage>
        <taxon>Eukaryota</taxon>
        <taxon>Metazoa</taxon>
        <taxon>Chordata</taxon>
        <taxon>Craniata</taxon>
        <taxon>Vertebrata</taxon>
        <taxon>Euteleostomi</taxon>
        <taxon>Mammalia</taxon>
        <taxon>Metatheria</taxon>
        <taxon>Dasyuromorphia</taxon>
        <taxon>Dasyuridae</taxon>
        <taxon>Sarcophilus</taxon>
    </lineage>
</organism>
<keyword evidence="5" id="KW-0597">Phosphoprotein</keyword>
<dbReference type="RefSeq" id="XP_012396892.1">
    <property type="nucleotide sequence ID" value="XM_012541438.3"/>
</dbReference>
<dbReference type="GO" id="GO:0007229">
    <property type="term" value="P:integrin-mediated signaling pathway"/>
    <property type="evidence" value="ECO:0007669"/>
    <property type="project" value="InterPro"/>
</dbReference>
<feature type="compositionally biased region" description="Acidic residues" evidence="19">
    <location>
        <begin position="635"/>
        <end position="646"/>
    </location>
</feature>
<proteinExistence type="predicted"/>
<dbReference type="eggNOG" id="ENOG502QTTQ">
    <property type="taxonomic scope" value="Eukaryota"/>
</dbReference>
<evidence type="ECO:0000256" key="13">
    <source>
        <dbReference type="ARBA" id="ARBA00079796"/>
    </source>
</evidence>
<evidence type="ECO:0000256" key="1">
    <source>
        <dbReference type="ARBA" id="ARBA00004282"/>
    </source>
</evidence>
<evidence type="ECO:0000313" key="21">
    <source>
        <dbReference type="Ensembl" id="ENSSHAP00000011600.1"/>
    </source>
</evidence>
<dbReference type="OrthoDB" id="9396701at2759"/>
<feature type="region of interest" description="Disordered" evidence="19">
    <location>
        <begin position="591"/>
        <end position="655"/>
    </location>
</feature>
<dbReference type="HOGENOM" id="CLU_339375_0_0_1"/>
<dbReference type="FunFam" id="2.30.30.40:FF:000133">
    <property type="entry name" value="FYN-binding protein-like isoform X2"/>
    <property type="match status" value="1"/>
</dbReference>
<dbReference type="Ensembl" id="ENSSHAT00000011696.2">
    <property type="protein sequence ID" value="ENSSHAP00000011600.1"/>
    <property type="gene ID" value="ENSSHAG00000009968.2"/>
</dbReference>
<dbReference type="InterPro" id="IPR029294">
    <property type="entry name" value="hSH3"/>
</dbReference>
<name>G3W845_SARHA</name>
<evidence type="ECO:0000256" key="19">
    <source>
        <dbReference type="SAM" id="MobiDB-lite"/>
    </source>
</evidence>
<feature type="domain" description="SH3" evidence="20">
    <location>
        <begin position="759"/>
        <end position="827"/>
    </location>
</feature>
<evidence type="ECO:0000256" key="6">
    <source>
        <dbReference type="ARBA" id="ARBA00022737"/>
    </source>
</evidence>
<feature type="compositionally biased region" description="Basic and acidic residues" evidence="19">
    <location>
        <begin position="478"/>
        <end position="513"/>
    </location>
</feature>
<feature type="compositionally biased region" description="Basic and acidic residues" evidence="19">
    <location>
        <begin position="288"/>
        <end position="300"/>
    </location>
</feature>
<dbReference type="KEGG" id="shr:100933793"/>
<dbReference type="PANTHER" id="PTHR16830:SF13">
    <property type="entry name" value="FYN-BINDING PROTEIN 1"/>
    <property type="match status" value="1"/>
</dbReference>
<dbReference type="InterPro" id="IPR035540">
    <property type="entry name" value="FYB_hSH3"/>
</dbReference>
<evidence type="ECO:0000313" key="22">
    <source>
        <dbReference type="Proteomes" id="UP000007648"/>
    </source>
</evidence>
<feature type="domain" description="SH3" evidence="20">
    <location>
        <begin position="523"/>
        <end position="584"/>
    </location>
</feature>
<dbReference type="GeneTree" id="ENSGT00530000063460"/>
<evidence type="ECO:0000256" key="10">
    <source>
        <dbReference type="ARBA" id="ARBA00023242"/>
    </source>
</evidence>
<keyword evidence="7" id="KW-0965">Cell junction</keyword>
<protein>
    <recommendedName>
        <fullName evidence="12">FYN-binding protein 1</fullName>
    </recommendedName>
    <alternativeName>
        <fullName evidence="13">Adhesion and degranulation promoting adaptor protein</fullName>
    </alternativeName>
    <alternativeName>
        <fullName evidence="14">FYB-120/130</fullName>
    </alternativeName>
    <alternativeName>
        <fullName evidence="17">FYN-T-binding protein</fullName>
    </alternativeName>
    <alternativeName>
        <fullName evidence="15">SLAP-130</fullName>
    </alternativeName>
    <alternativeName>
        <fullName evidence="16">SLP-76-associated phosphoprotein</fullName>
    </alternativeName>
</protein>
<sequence>MDGKADVKSLMAKFNTGGNLTEEISIGSRPFKAGGHPAPSGIQAKKNIFTNQENASPPPGPNNLPKFGTPRPPLGVKPSFEEKNDKDPKPPYLKPTGVGQRFGTPASSANRDSEVKPGFLKPVGPRAFDQPKEESKPVFPRPSGNKALLHAVNQENDLKAPGQKPVFNASAQENESKPVFAKLAGPKGKFLTSSQDHDHKPPFTKPPIGQKPFLNADISPDDQSPNKGTFPQKGPPSKPKVNPLKPTKEDTENKDQSIDPSTMPFPGVTLKPVASRGTPGLAPSLPKNSEEKKEERKIDAAKNVFMSKMSQDDSSSGATPPKLPKPPSKLTVVGPWDRSQEKEKGDKHSAVPKQKPLPALFTLGPAPQKPSRPPTVDLARFRKASAANISNKGTVPYSVTTSPPPPPPAHPSAQPALPTSYPTQPPVPSLPPRNIKISPEPRSSINEENYDDVDMQSNDPGNPDEDQDSNEETYEDIEATKEREKKRDKEEKKRLEQEKKEQREKEKKEQEIKKKFKLTGPVQVLHQAKACCDVKGGKNELSVKQGEEIEIIRITDNPEGKWLGRTSRGTYGYIKTTAVEIDYDSLKRKKNSMNTLPSRPTEDDQELYDDVAEHSSISSHSQSGSGGMFPIKDDEIYDGVEEDDDNGSTLQGEEKSNSWTWGILKMLKGKDEKKKSIRKKSKDTESDSNEDMVFPSPPKNLGLDVGDEVYDDVDSSDFPAPPIEVSLGANFGKSKSEEKDLKKLKKQEKEEKEFKKKFKFDGEIRVLYTTQVVPTLPSKKWGTRDLQLKPGESLEVIQSTDDTKVLCRNEEGKYGYVLRSCLVDNEGEIYDDIADGCIYDND</sequence>
<gene>
    <name evidence="21" type="primary">FYB1</name>
</gene>
<dbReference type="RefSeq" id="XP_031820251.1">
    <property type="nucleotide sequence ID" value="XM_031964391.1"/>
</dbReference>
<dbReference type="InParanoid" id="G3W845"/>
<evidence type="ECO:0000256" key="16">
    <source>
        <dbReference type="ARBA" id="ARBA00081679"/>
    </source>
</evidence>
<reference evidence="21" key="3">
    <citation type="submission" date="2025-09" db="UniProtKB">
        <authorList>
            <consortium name="Ensembl"/>
        </authorList>
    </citation>
    <scope>IDENTIFICATION</scope>
</reference>
<dbReference type="RefSeq" id="XP_012396890.1">
    <property type="nucleotide sequence ID" value="XM_012541436.3"/>
</dbReference>
<feature type="compositionally biased region" description="Basic and acidic residues" evidence="19">
    <location>
        <begin position="246"/>
        <end position="257"/>
    </location>
</feature>
<feature type="compositionally biased region" description="Acidic residues" evidence="19">
    <location>
        <begin position="462"/>
        <end position="477"/>
    </location>
</feature>
<comment type="subcellular location">
    <subcellularLocation>
        <location evidence="1">Cell junction</location>
    </subcellularLocation>
    <subcellularLocation>
        <location evidence="2">Cytoplasm</location>
    </subcellularLocation>
</comment>
<evidence type="ECO:0000256" key="9">
    <source>
        <dbReference type="ARBA" id="ARBA00023054"/>
    </source>
</evidence>
<dbReference type="GO" id="GO:0072659">
    <property type="term" value="P:protein localization to plasma membrane"/>
    <property type="evidence" value="ECO:0007669"/>
    <property type="project" value="Ensembl"/>
</dbReference>
<dbReference type="GO" id="GO:0008289">
    <property type="term" value="F:lipid binding"/>
    <property type="evidence" value="ECO:0007669"/>
    <property type="project" value="InterPro"/>
</dbReference>
<dbReference type="PANTHER" id="PTHR16830">
    <property type="entry name" value="SH2 CONTAINING ADAPTOR PRAM-1 RELATED"/>
    <property type="match status" value="1"/>
</dbReference>
<evidence type="ECO:0000256" key="11">
    <source>
        <dbReference type="ARBA" id="ARBA00059917"/>
    </source>
</evidence>
<feature type="region of interest" description="Disordered" evidence="19">
    <location>
        <begin position="27"/>
        <end position="513"/>
    </location>
</feature>
<keyword evidence="8" id="KW-0007">Acetylation</keyword>
<dbReference type="SMART" id="SM00326">
    <property type="entry name" value="SH3"/>
    <property type="match status" value="1"/>
</dbReference>
<dbReference type="FunFam" id="2.30.30.40:FF:000156">
    <property type="entry name" value="FYN-binding protein-like isoform X1"/>
    <property type="match status" value="1"/>
</dbReference>
<evidence type="ECO:0000256" key="14">
    <source>
        <dbReference type="ARBA" id="ARBA00081371"/>
    </source>
</evidence>
<evidence type="ECO:0000259" key="20">
    <source>
        <dbReference type="PROSITE" id="PS50002"/>
    </source>
</evidence>
<dbReference type="SUPFAM" id="SSF50044">
    <property type="entry name" value="SH3-domain"/>
    <property type="match status" value="2"/>
</dbReference>
<dbReference type="GO" id="GO:0070161">
    <property type="term" value="C:anchoring junction"/>
    <property type="evidence" value="ECO:0007669"/>
    <property type="project" value="UniProtKB-SubCell"/>
</dbReference>
<evidence type="ECO:0000256" key="3">
    <source>
        <dbReference type="ARBA" id="ARBA00022443"/>
    </source>
</evidence>
<evidence type="ECO:0000256" key="18">
    <source>
        <dbReference type="PROSITE-ProRule" id="PRU00192"/>
    </source>
</evidence>
<dbReference type="STRING" id="9305.ENSSHAP00000011600"/>
<evidence type="ECO:0000256" key="5">
    <source>
        <dbReference type="ARBA" id="ARBA00022553"/>
    </source>
</evidence>
<reference evidence="21 22" key="1">
    <citation type="journal article" date="2011" name="Proc. Natl. Acad. Sci. U.S.A.">
        <title>Genetic diversity and population structure of the endangered marsupial Sarcophilus harrisii (Tasmanian devil).</title>
        <authorList>
            <person name="Miller W."/>
            <person name="Hayes V.M."/>
            <person name="Ratan A."/>
            <person name="Petersen D.C."/>
            <person name="Wittekindt N.E."/>
            <person name="Miller J."/>
            <person name="Walenz B."/>
            <person name="Knight J."/>
            <person name="Qi J."/>
            <person name="Zhao F."/>
            <person name="Wang Q."/>
            <person name="Bedoya-Reina O.C."/>
            <person name="Katiyar N."/>
            <person name="Tomsho L.P."/>
            <person name="Kasson L.M."/>
            <person name="Hardie R.A."/>
            <person name="Woodbridge P."/>
            <person name="Tindall E.A."/>
            <person name="Bertelsen M.F."/>
            <person name="Dixon D."/>
            <person name="Pyecroft S."/>
            <person name="Helgen K.M."/>
            <person name="Lesk A.M."/>
            <person name="Pringle T.H."/>
            <person name="Patterson N."/>
            <person name="Zhang Y."/>
            <person name="Kreiss A."/>
            <person name="Woods G.M."/>
            <person name="Jones M.E."/>
            <person name="Schuster S.C."/>
        </authorList>
    </citation>
    <scope>NUCLEOTIDE SEQUENCE [LARGE SCALE GENOMIC DNA]</scope>
</reference>
<dbReference type="GO" id="GO:0005886">
    <property type="term" value="C:plasma membrane"/>
    <property type="evidence" value="ECO:0007669"/>
    <property type="project" value="Ensembl"/>
</dbReference>
<dbReference type="InterPro" id="IPR043443">
    <property type="entry name" value="FYB1/2-like"/>
</dbReference>
<dbReference type="GeneID" id="100933793"/>
<keyword evidence="9" id="KW-0175">Coiled coil</keyword>
<dbReference type="GO" id="GO:0050852">
    <property type="term" value="P:T cell receptor signaling pathway"/>
    <property type="evidence" value="ECO:0007669"/>
    <property type="project" value="TreeGrafter"/>
</dbReference>
<evidence type="ECO:0000256" key="4">
    <source>
        <dbReference type="ARBA" id="ARBA00022490"/>
    </source>
</evidence>
<feature type="compositionally biased region" description="Basic and acidic residues" evidence="19">
    <location>
        <begin position="79"/>
        <end position="89"/>
    </location>
</feature>
<keyword evidence="22" id="KW-1185">Reference proteome</keyword>
<evidence type="ECO:0000256" key="2">
    <source>
        <dbReference type="ARBA" id="ARBA00004496"/>
    </source>
</evidence>
<keyword evidence="10" id="KW-0539">Nucleus</keyword>
<dbReference type="FunCoup" id="G3W845">
    <property type="interactions" value="577"/>
</dbReference>
<evidence type="ECO:0000256" key="17">
    <source>
        <dbReference type="ARBA" id="ARBA00082486"/>
    </source>
</evidence>
<dbReference type="CDD" id="cd11867">
    <property type="entry name" value="hSH3_ADAP"/>
    <property type="match status" value="1"/>
</dbReference>
<evidence type="ECO:0000256" key="8">
    <source>
        <dbReference type="ARBA" id="ARBA00022990"/>
    </source>
</evidence>
<dbReference type="RefSeq" id="XP_031820238.1">
    <property type="nucleotide sequence ID" value="XM_031964378.1"/>
</dbReference>
<dbReference type="InterPro" id="IPR036028">
    <property type="entry name" value="SH3-like_dom_sf"/>
</dbReference>
<keyword evidence="4" id="KW-0963">Cytoplasm</keyword>
<dbReference type="OMA" id="KSSTWSW"/>
<keyword evidence="3 18" id="KW-0728">SH3 domain</keyword>
<dbReference type="InterPro" id="IPR001452">
    <property type="entry name" value="SH3_domain"/>
</dbReference>
<evidence type="ECO:0000256" key="15">
    <source>
        <dbReference type="ARBA" id="ARBA00081595"/>
    </source>
</evidence>
<dbReference type="GO" id="GO:0005737">
    <property type="term" value="C:cytoplasm"/>
    <property type="evidence" value="ECO:0007669"/>
    <property type="project" value="UniProtKB-SubCell"/>
</dbReference>
<dbReference type="RefSeq" id="XP_031820243.1">
    <property type="nucleotide sequence ID" value="XM_031964383.1"/>
</dbReference>
<dbReference type="Gene3D" id="2.30.30.40">
    <property type="entry name" value="SH3 Domains"/>
    <property type="match status" value="2"/>
</dbReference>
<dbReference type="Pfam" id="PF14603">
    <property type="entry name" value="hSH3"/>
    <property type="match status" value="2"/>
</dbReference>
<keyword evidence="6" id="KW-0677">Repeat</keyword>
<evidence type="ECO:0000256" key="7">
    <source>
        <dbReference type="ARBA" id="ARBA00022949"/>
    </source>
</evidence>
<dbReference type="RefSeq" id="XP_012396889.1">
    <property type="nucleotide sequence ID" value="XM_012541435.3"/>
</dbReference>
<evidence type="ECO:0000256" key="12">
    <source>
        <dbReference type="ARBA" id="ARBA00068976"/>
    </source>
</evidence>
<comment type="function">
    <text evidence="11">Acts as an adapter protein of the FYN and LCP2 signaling cascades in T-cells. May play a role in linking T-cell signaling to remodeling of the actin cytoskeleton. Modulates the expression of IL2. Involved in platelet activation. Prevents the degradation of SKAP1 and SKAP2. May be involved in high affinity immunoglobulin epsilon receptor signaling in mast cells.</text>
</comment>
<reference evidence="21" key="2">
    <citation type="submission" date="2025-08" db="UniProtKB">
        <authorList>
            <consortium name="Ensembl"/>
        </authorList>
    </citation>
    <scope>IDENTIFICATION</scope>
</reference>
<dbReference type="PROSITE" id="PS50002">
    <property type="entry name" value="SH3"/>
    <property type="match status" value="2"/>
</dbReference>
<feature type="compositionally biased region" description="Basic and acidic residues" evidence="19">
    <location>
        <begin position="338"/>
        <end position="349"/>
    </location>
</feature>
<accession>G3W845</accession>
<dbReference type="AlphaFoldDB" id="G3W845"/>
<dbReference type="Proteomes" id="UP000007648">
    <property type="component" value="Unassembled WGS sequence"/>
</dbReference>
<dbReference type="CTD" id="2533"/>
<feature type="region of interest" description="Disordered" evidence="19">
    <location>
        <begin position="670"/>
        <end position="702"/>
    </location>
</feature>
<dbReference type="GO" id="GO:0032991">
    <property type="term" value="C:protein-containing complex"/>
    <property type="evidence" value="ECO:0007669"/>
    <property type="project" value="Ensembl"/>
</dbReference>